<proteinExistence type="predicted"/>
<dbReference type="Proteomes" id="UP000242699">
    <property type="component" value="Unassembled WGS sequence"/>
</dbReference>
<organism evidence="1 2">
    <name type="scientific">Sulfobacillus benefaciens</name>
    <dbReference type="NCBI Taxonomy" id="453960"/>
    <lineage>
        <taxon>Bacteria</taxon>
        <taxon>Bacillati</taxon>
        <taxon>Bacillota</taxon>
        <taxon>Clostridia</taxon>
        <taxon>Eubacteriales</taxon>
        <taxon>Clostridiales Family XVII. Incertae Sedis</taxon>
        <taxon>Sulfobacillus</taxon>
    </lineage>
</organism>
<evidence type="ECO:0000313" key="1">
    <source>
        <dbReference type="EMBL" id="PSR28705.1"/>
    </source>
</evidence>
<reference evidence="1 2" key="1">
    <citation type="journal article" date="2014" name="BMC Genomics">
        <title>Comparison of environmental and isolate Sulfobacillus genomes reveals diverse carbon, sulfur, nitrogen, and hydrogen metabolisms.</title>
        <authorList>
            <person name="Justice N.B."/>
            <person name="Norman A."/>
            <person name="Brown C.T."/>
            <person name="Singh A."/>
            <person name="Thomas B.C."/>
            <person name="Banfield J.F."/>
        </authorList>
    </citation>
    <scope>NUCLEOTIDE SEQUENCE [LARGE SCALE GENOMIC DNA]</scope>
    <source>
        <strain evidence="1">AMDSBA1</strain>
    </source>
</reference>
<evidence type="ECO:0000313" key="2">
    <source>
        <dbReference type="Proteomes" id="UP000242699"/>
    </source>
</evidence>
<sequence>MSKAEINVLDSEIRAQIDSEHLTEGALFGTVPQKVLSDDLIRSLENLGWVKRDYRDHPVMEPPQATLDWDSLSAQHRDEVLHAISHRLPQGTPWVGNQYAILEELIDSMWEQRQDEIRILLNAWAFAAAWTGHPDHNDRMVESRQTYYFYTASMRDAAEQAVALGISAPPADDDFWVYVESLNG</sequence>
<gene>
    <name evidence="1" type="ORF">C7B43_09840</name>
</gene>
<dbReference type="AlphaFoldDB" id="A0A2T2X2I7"/>
<accession>A0A2T2X2I7</accession>
<comment type="caution">
    <text evidence="1">The sequence shown here is derived from an EMBL/GenBank/DDBJ whole genome shotgun (WGS) entry which is preliminary data.</text>
</comment>
<protein>
    <submittedName>
        <fullName evidence="1">Uncharacterized protein</fullName>
    </submittedName>
</protein>
<dbReference type="EMBL" id="PXYT01000019">
    <property type="protein sequence ID" value="PSR28705.1"/>
    <property type="molecule type" value="Genomic_DNA"/>
</dbReference>
<name>A0A2T2X2I7_9FIRM</name>